<dbReference type="InterPro" id="IPR050698">
    <property type="entry name" value="MBL"/>
</dbReference>
<reference evidence="2" key="1">
    <citation type="journal article" date="2021" name="PeerJ">
        <title>Extensive microbial diversity within the chicken gut microbiome revealed by metagenomics and culture.</title>
        <authorList>
            <person name="Gilroy R."/>
            <person name="Ravi A."/>
            <person name="Getino M."/>
            <person name="Pursley I."/>
            <person name="Horton D.L."/>
            <person name="Alikhan N.F."/>
            <person name="Baker D."/>
            <person name="Gharbi K."/>
            <person name="Hall N."/>
            <person name="Watson M."/>
            <person name="Adriaenssens E.M."/>
            <person name="Foster-Nyarko E."/>
            <person name="Jarju S."/>
            <person name="Secka A."/>
            <person name="Antonio M."/>
            <person name="Oren A."/>
            <person name="Chaudhuri R.R."/>
            <person name="La Ragione R."/>
            <person name="Hildebrand F."/>
            <person name="Pallen M.J."/>
        </authorList>
    </citation>
    <scope>NUCLEOTIDE SEQUENCE</scope>
    <source>
        <strain evidence="2">CHK179-7159</strain>
    </source>
</reference>
<gene>
    <name evidence="2" type="ORF">H9717_10365</name>
</gene>
<dbReference type="InterPro" id="IPR001279">
    <property type="entry name" value="Metallo-B-lactamas"/>
</dbReference>
<dbReference type="SUPFAM" id="SSF56281">
    <property type="entry name" value="Metallo-hydrolase/oxidoreductase"/>
    <property type="match status" value="1"/>
</dbReference>
<dbReference type="SMART" id="SM00849">
    <property type="entry name" value="Lactamase_B"/>
    <property type="match status" value="1"/>
</dbReference>
<evidence type="ECO:0000259" key="1">
    <source>
        <dbReference type="SMART" id="SM00849"/>
    </source>
</evidence>
<dbReference type="Gene3D" id="3.40.50.10890">
    <property type="match status" value="1"/>
</dbReference>
<dbReference type="AlphaFoldDB" id="A0A9D2I8G1"/>
<sequence>MSMNQLEIRGGYGEHGRSCFLLPLEGERFCMLDCGIMDTDPNPFPQVDPEILKKTEYLFLSHCHKDHSGAFSHFRDLGFHGRLITTEPTLRFSRIDWKDTLLLDCPSKAPSQPVFLEDGLSFSYGKTGHCAGSVWFHLFFPSGSLFYSGDYQKRTLAYAVDPIEGEKADLAILDCAHDGEQGNADELRSRMADRIRETVRQGRRVILPLPKYGRGMEMICMLPDSLPDARIALSAGMRRSTEDNLVWESWLKPEAAKKIRRFLDTEPEKAFEQDTWDILLLADTHLEQPENIRTVRREADRGALVLLTGRLKKGCLTEQLYREGKACIMAYPHHQSRTDLEEMMRQNAFSAVLPFHNSRKEVFWEKADI</sequence>
<dbReference type="PANTHER" id="PTHR11203:SF37">
    <property type="entry name" value="INTEGRATOR COMPLEX SUBUNIT 11"/>
    <property type="match status" value="1"/>
</dbReference>
<protein>
    <recommendedName>
        <fullName evidence="1">Metallo-beta-lactamase domain-containing protein</fullName>
    </recommendedName>
</protein>
<evidence type="ECO:0000313" key="3">
    <source>
        <dbReference type="Proteomes" id="UP000886858"/>
    </source>
</evidence>
<evidence type="ECO:0000313" key="2">
    <source>
        <dbReference type="EMBL" id="HJA93498.1"/>
    </source>
</evidence>
<organism evidence="2 3">
    <name type="scientific">Candidatus Eisenbergiella merdipullorum</name>
    <dbReference type="NCBI Taxonomy" id="2838553"/>
    <lineage>
        <taxon>Bacteria</taxon>
        <taxon>Bacillati</taxon>
        <taxon>Bacillota</taxon>
        <taxon>Clostridia</taxon>
        <taxon>Lachnospirales</taxon>
        <taxon>Lachnospiraceae</taxon>
        <taxon>Eisenbergiella</taxon>
    </lineage>
</organism>
<accession>A0A9D2I8G1</accession>
<dbReference type="GO" id="GO:0004521">
    <property type="term" value="F:RNA endonuclease activity"/>
    <property type="evidence" value="ECO:0007669"/>
    <property type="project" value="TreeGrafter"/>
</dbReference>
<reference evidence="2" key="2">
    <citation type="submission" date="2021-04" db="EMBL/GenBank/DDBJ databases">
        <authorList>
            <person name="Gilroy R."/>
        </authorList>
    </citation>
    <scope>NUCLEOTIDE SEQUENCE</scope>
    <source>
        <strain evidence="2">CHK179-7159</strain>
    </source>
</reference>
<feature type="domain" description="Metallo-beta-lactamase" evidence="1">
    <location>
        <begin position="16"/>
        <end position="203"/>
    </location>
</feature>
<dbReference type="PANTHER" id="PTHR11203">
    <property type="entry name" value="CLEAVAGE AND POLYADENYLATION SPECIFICITY FACTOR FAMILY MEMBER"/>
    <property type="match status" value="1"/>
</dbReference>
<dbReference type="EMBL" id="DWYY01000113">
    <property type="protein sequence ID" value="HJA93498.1"/>
    <property type="molecule type" value="Genomic_DNA"/>
</dbReference>
<proteinExistence type="predicted"/>
<dbReference type="Gene3D" id="3.60.15.10">
    <property type="entry name" value="Ribonuclease Z/Hydroxyacylglutathione hydrolase-like"/>
    <property type="match status" value="2"/>
</dbReference>
<dbReference type="Proteomes" id="UP000886858">
    <property type="component" value="Unassembled WGS sequence"/>
</dbReference>
<dbReference type="InterPro" id="IPR036866">
    <property type="entry name" value="RibonucZ/Hydroxyglut_hydro"/>
</dbReference>
<name>A0A9D2I8G1_9FIRM</name>
<comment type="caution">
    <text evidence="2">The sequence shown here is derived from an EMBL/GenBank/DDBJ whole genome shotgun (WGS) entry which is preliminary data.</text>
</comment>